<evidence type="ECO:0000259" key="2">
    <source>
        <dbReference type="PROSITE" id="PS50878"/>
    </source>
</evidence>
<dbReference type="SUPFAM" id="SSF53098">
    <property type="entry name" value="Ribonuclease H-like"/>
    <property type="match status" value="1"/>
</dbReference>
<dbReference type="Gene3D" id="3.30.420.10">
    <property type="entry name" value="Ribonuclease H-like superfamily/Ribonuclease H"/>
    <property type="match status" value="1"/>
</dbReference>
<dbReference type="OrthoDB" id="6147173at2759"/>
<dbReference type="CDD" id="cd01650">
    <property type="entry name" value="RT_nLTR_like"/>
    <property type="match status" value="1"/>
</dbReference>
<dbReference type="Pfam" id="PF00075">
    <property type="entry name" value="RNase_H"/>
    <property type="match status" value="1"/>
</dbReference>
<dbReference type="STRING" id="188477.A0A3S1BCT8"/>
<organism evidence="3 4">
    <name type="scientific">Elysia chlorotica</name>
    <name type="common">Eastern emerald elysia</name>
    <name type="synonym">Sea slug</name>
    <dbReference type="NCBI Taxonomy" id="188477"/>
    <lineage>
        <taxon>Eukaryota</taxon>
        <taxon>Metazoa</taxon>
        <taxon>Spiralia</taxon>
        <taxon>Lophotrochozoa</taxon>
        <taxon>Mollusca</taxon>
        <taxon>Gastropoda</taxon>
        <taxon>Heterobranchia</taxon>
        <taxon>Euthyneura</taxon>
        <taxon>Panpulmonata</taxon>
        <taxon>Sacoglossa</taxon>
        <taxon>Placobranchoidea</taxon>
        <taxon>Plakobranchidae</taxon>
        <taxon>Elysia</taxon>
    </lineage>
</organism>
<sequence length="1225" mass="140317">MDNLTSTCDGALPVESRRAGRVPGLRRGPPQSTGGHPAPLWRARCRKRRAKVTGQTTPPEDPRHLNILQWNAEGIYNKKLALTERLNQEKIDIACIQETHLKPNHRFSIRGFQTFRMDRERAHKGGVLLLVRNSIPAKEFQVDTKEQSEIQAVKITVEDTEITIHNLYCPQDKELSLHCMDIASENSIVVGDFNSHSTCWGYDHTDRRGDEVEDWQIDSKMTLLNDPEDPPTFFSRRWITTSSPDLAFATDDLAKKTTRSVLSQLGGSDHRPVKLFVDLLFRPHNSNSFPRWNYKKADWEMFSTLSNIYTTQVKADDLNVNKAIKSFNQAILKAASETIPRGARKNYRPYWTEELQGLEDEMSTTRQEVEENPSPKTNDAYKAACDTYKTAYTQAARKNWMEKTESLNLDRSGHKLWKLARAMNDETVRPAQIVVDHQQNTLTGQKAANCFVDNYAQVSSVDVPKEHNDWIRRELRNLKRDESPETIMNKPFNEKEMKEALNTMPQKKSPGPDKITNEMLKNLGRKANNKLLIIFNNSWTKGHVPQIWREADMVPTHKQGKDRTKVDSYRPISLTSCVGKLLERLINTRLCWYLESKNLLTPEQGGFRQHMSTEDQITYIAQKVEDGFQEKKNTLAIWVDMEKAFDRVWKDGLRLKLRKNGISGCMFKWISQYLSNRKARVHVNGTYSRKKTLREGVPQGGVLSPTLFLIFINDIVKDLPRNVHGAIYADDLVLWCSEEYTSTANYRLQEALNTLEKWTKQWLMTINSAKTTYTVFSLSTKKQKVTLKLNGQALPAEDNPTYLGVTFDKRLTWKEQTEKAEARAKARLGIMKKLAGTQWGANARILKTMYTGRVRPVLEYGVSAWGTAAKSNLDKITKVQNQATRVITGAMKSTPIKELETITGLAPIVQRKDSKLLIQAAKFRRLPEHPMKDRMSQPVKRRLKRESFLHQVRSLEKKNQDMQGQNPKELPRCAKHPAWEEETSLQIHETIPGIGKKSSQNDLEKRSFAVEHITSRPTIQPLTGHMYILMVQLRRQSGMVALKSSKNKDLNDLTSALTSLSQTHTIALQWIPSHCNVFGNETADLLAKKAAALQQNDYTTTYSEAKTIIHAQQHEEWLQEHPNHVQNDAYHALTRAEQVVIFRLRTGHNRLNHHLYTKLHIGTSDQCTCQTGGQTVIHVLQHCPMYENLRNLMWPQDTPMAQKLYGSLEDLRRTATFMSETGLSI</sequence>
<dbReference type="Gene3D" id="3.60.10.10">
    <property type="entry name" value="Endonuclease/exonuclease/phosphatase"/>
    <property type="match status" value="1"/>
</dbReference>
<dbReference type="InterPro" id="IPR012337">
    <property type="entry name" value="RNaseH-like_sf"/>
</dbReference>
<feature type="region of interest" description="Disordered" evidence="1">
    <location>
        <begin position="1"/>
        <end position="40"/>
    </location>
</feature>
<dbReference type="PROSITE" id="PS50878">
    <property type="entry name" value="RT_POL"/>
    <property type="match status" value="1"/>
</dbReference>
<comment type="caution">
    <text evidence="3">The sequence shown here is derived from an EMBL/GenBank/DDBJ whole genome shotgun (WGS) entry which is preliminary data.</text>
</comment>
<keyword evidence="4" id="KW-1185">Reference proteome</keyword>
<protein>
    <recommendedName>
        <fullName evidence="2">Reverse transcriptase domain-containing protein</fullName>
    </recommendedName>
</protein>
<dbReference type="PANTHER" id="PTHR36688">
    <property type="entry name" value="ENDO/EXONUCLEASE/PHOSPHATASE DOMAIN-CONTAINING PROTEIN"/>
    <property type="match status" value="1"/>
</dbReference>
<evidence type="ECO:0000313" key="4">
    <source>
        <dbReference type="Proteomes" id="UP000271974"/>
    </source>
</evidence>
<dbReference type="InterPro" id="IPR043502">
    <property type="entry name" value="DNA/RNA_pol_sf"/>
</dbReference>
<name>A0A3S1BCT8_ELYCH</name>
<proteinExistence type="predicted"/>
<dbReference type="InterPro" id="IPR052560">
    <property type="entry name" value="RdDP_mobile_element"/>
</dbReference>
<feature type="domain" description="Reverse transcriptase" evidence="2">
    <location>
        <begin position="537"/>
        <end position="807"/>
    </location>
</feature>
<dbReference type="InterPro" id="IPR000477">
    <property type="entry name" value="RT_dom"/>
</dbReference>
<evidence type="ECO:0000256" key="1">
    <source>
        <dbReference type="SAM" id="MobiDB-lite"/>
    </source>
</evidence>
<dbReference type="InterPro" id="IPR036397">
    <property type="entry name" value="RNaseH_sf"/>
</dbReference>
<evidence type="ECO:0000313" key="3">
    <source>
        <dbReference type="EMBL" id="RUS85319.1"/>
    </source>
</evidence>
<dbReference type="PANTHER" id="PTHR36688:SF1">
    <property type="entry name" value="ENDONUCLEASE_EXONUCLEASE_PHOSPHATASE DOMAIN-CONTAINING PROTEIN"/>
    <property type="match status" value="1"/>
</dbReference>
<reference evidence="3 4" key="1">
    <citation type="submission" date="2019-01" db="EMBL/GenBank/DDBJ databases">
        <title>A draft genome assembly of the solar-powered sea slug Elysia chlorotica.</title>
        <authorList>
            <person name="Cai H."/>
            <person name="Li Q."/>
            <person name="Fang X."/>
            <person name="Li J."/>
            <person name="Curtis N.E."/>
            <person name="Altenburger A."/>
            <person name="Shibata T."/>
            <person name="Feng M."/>
            <person name="Maeda T."/>
            <person name="Schwartz J.A."/>
            <person name="Shigenobu S."/>
            <person name="Lundholm N."/>
            <person name="Nishiyama T."/>
            <person name="Yang H."/>
            <person name="Hasebe M."/>
            <person name="Li S."/>
            <person name="Pierce S.K."/>
            <person name="Wang J."/>
        </authorList>
    </citation>
    <scope>NUCLEOTIDE SEQUENCE [LARGE SCALE GENOMIC DNA]</scope>
    <source>
        <strain evidence="3">EC2010</strain>
        <tissue evidence="3">Whole organism of an adult</tissue>
    </source>
</reference>
<dbReference type="InterPro" id="IPR036691">
    <property type="entry name" value="Endo/exonu/phosph_ase_sf"/>
</dbReference>
<dbReference type="AlphaFoldDB" id="A0A3S1BCT8"/>
<dbReference type="Pfam" id="PF14529">
    <property type="entry name" value="Exo_endo_phos_2"/>
    <property type="match status" value="1"/>
</dbReference>
<dbReference type="GO" id="GO:0003676">
    <property type="term" value="F:nucleic acid binding"/>
    <property type="evidence" value="ECO:0007669"/>
    <property type="project" value="InterPro"/>
</dbReference>
<dbReference type="InterPro" id="IPR002156">
    <property type="entry name" value="RNaseH_domain"/>
</dbReference>
<dbReference type="SUPFAM" id="SSF56672">
    <property type="entry name" value="DNA/RNA polymerases"/>
    <property type="match status" value="1"/>
</dbReference>
<dbReference type="InterPro" id="IPR005135">
    <property type="entry name" value="Endo/exonuclease/phosphatase"/>
</dbReference>
<dbReference type="Proteomes" id="UP000271974">
    <property type="component" value="Unassembled WGS sequence"/>
</dbReference>
<dbReference type="Pfam" id="PF00078">
    <property type="entry name" value="RVT_1"/>
    <property type="match status" value="1"/>
</dbReference>
<accession>A0A3S1BCT8</accession>
<dbReference type="GO" id="GO:0004523">
    <property type="term" value="F:RNA-DNA hybrid ribonuclease activity"/>
    <property type="evidence" value="ECO:0007669"/>
    <property type="project" value="InterPro"/>
</dbReference>
<gene>
    <name evidence="3" type="ORF">EGW08_006920</name>
</gene>
<dbReference type="GO" id="GO:0006259">
    <property type="term" value="P:DNA metabolic process"/>
    <property type="evidence" value="ECO:0007669"/>
    <property type="project" value="UniProtKB-ARBA"/>
</dbReference>
<dbReference type="EMBL" id="RQTK01000174">
    <property type="protein sequence ID" value="RUS85319.1"/>
    <property type="molecule type" value="Genomic_DNA"/>
</dbReference>
<dbReference type="SUPFAM" id="SSF56219">
    <property type="entry name" value="DNase I-like"/>
    <property type="match status" value="1"/>
</dbReference>